<accession>A0ABD6CD65</accession>
<keyword evidence="1" id="KW-0472">Membrane</keyword>
<name>A0ABD6CD65_9EURY</name>
<dbReference type="RefSeq" id="WP_247374717.1">
    <property type="nucleotide sequence ID" value="NZ_JALLGV010000001.1"/>
</dbReference>
<sequence length="220" mass="23877">MGLGKVLRDSFIAGIALIAPLVVTIFVLRVLVNWLTTFIDPVVQGTQLATYTANIHVVAQGLALVIIVSTVVALGYLAQRSFGQRVFGWIDRGIGLVPLVRTIYSSVRQVSNALVERSNRYESVVLIEYPREGIYALGFVTGDSPAQVESIAGGDVYNVFVPKSPNPTGGNLVMAPAEQVQHLDMSVRRGIRLLVTTGIAERQEELAELQNEAEMQNTSP</sequence>
<dbReference type="Proteomes" id="UP001597119">
    <property type="component" value="Unassembled WGS sequence"/>
</dbReference>
<keyword evidence="3" id="KW-1185">Reference proteome</keyword>
<dbReference type="InterPro" id="IPR007462">
    <property type="entry name" value="COV1-like"/>
</dbReference>
<evidence type="ECO:0000313" key="3">
    <source>
        <dbReference type="Proteomes" id="UP001597119"/>
    </source>
</evidence>
<evidence type="ECO:0000313" key="2">
    <source>
        <dbReference type="EMBL" id="MFD1587172.1"/>
    </source>
</evidence>
<feature type="transmembrane region" description="Helical" evidence="1">
    <location>
        <begin position="55"/>
        <end position="77"/>
    </location>
</feature>
<dbReference type="EMBL" id="JBHUDJ010000003">
    <property type="protein sequence ID" value="MFD1587172.1"/>
    <property type="molecule type" value="Genomic_DNA"/>
</dbReference>
<proteinExistence type="predicted"/>
<dbReference type="PANTHER" id="PTHR31876:SF26">
    <property type="entry name" value="PROTEIN LIKE COV 2"/>
    <property type="match status" value="1"/>
</dbReference>
<dbReference type="AlphaFoldDB" id="A0ABD6CD65"/>
<dbReference type="Pfam" id="PF04367">
    <property type="entry name" value="DUF502"/>
    <property type="match status" value="1"/>
</dbReference>
<feature type="transmembrane region" description="Helical" evidence="1">
    <location>
        <begin position="12"/>
        <end position="35"/>
    </location>
</feature>
<gene>
    <name evidence="2" type="ORF">ACFR9U_09265</name>
</gene>
<protein>
    <submittedName>
        <fullName evidence="2">DUF502 domain-containing protein</fullName>
    </submittedName>
</protein>
<comment type="caution">
    <text evidence="2">The sequence shown here is derived from an EMBL/GenBank/DDBJ whole genome shotgun (WGS) entry which is preliminary data.</text>
</comment>
<evidence type="ECO:0000256" key="1">
    <source>
        <dbReference type="SAM" id="Phobius"/>
    </source>
</evidence>
<dbReference type="PANTHER" id="PTHR31876">
    <property type="entry name" value="COV-LIKE PROTEIN 1"/>
    <property type="match status" value="1"/>
</dbReference>
<reference evidence="2 3" key="1">
    <citation type="journal article" date="2019" name="Int. J. Syst. Evol. Microbiol.">
        <title>The Global Catalogue of Microorganisms (GCM) 10K type strain sequencing project: providing services to taxonomists for standard genome sequencing and annotation.</title>
        <authorList>
            <consortium name="The Broad Institute Genomics Platform"/>
            <consortium name="The Broad Institute Genome Sequencing Center for Infectious Disease"/>
            <person name="Wu L."/>
            <person name="Ma J."/>
        </authorList>
    </citation>
    <scope>NUCLEOTIDE SEQUENCE [LARGE SCALE GENOMIC DNA]</scope>
    <source>
        <strain evidence="2 3">CGMCC 1.12125</strain>
    </source>
</reference>
<organism evidence="2 3">
    <name type="scientific">Halorientalis brevis</name>
    <dbReference type="NCBI Taxonomy" id="1126241"/>
    <lineage>
        <taxon>Archaea</taxon>
        <taxon>Methanobacteriati</taxon>
        <taxon>Methanobacteriota</taxon>
        <taxon>Stenosarchaea group</taxon>
        <taxon>Halobacteria</taxon>
        <taxon>Halobacteriales</taxon>
        <taxon>Haloarculaceae</taxon>
        <taxon>Halorientalis</taxon>
    </lineage>
</organism>
<keyword evidence="1" id="KW-0812">Transmembrane</keyword>
<keyword evidence="1" id="KW-1133">Transmembrane helix</keyword>